<dbReference type="RefSeq" id="WP_268616848.1">
    <property type="nucleotide sequence ID" value="NZ_JAMDMX010000076.1"/>
</dbReference>
<comment type="caution">
    <text evidence="2">The sequence shown here is derived from an EMBL/GenBank/DDBJ whole genome shotgun (WGS) entry which is preliminary data.</text>
</comment>
<evidence type="ECO:0000313" key="3">
    <source>
        <dbReference type="Proteomes" id="UP001527099"/>
    </source>
</evidence>
<dbReference type="EMBL" id="JAMDMX010000076">
    <property type="protein sequence ID" value="MCY9695566.1"/>
    <property type="molecule type" value="Genomic_DNA"/>
</dbReference>
<name>A0ABT4GH94_9BACL</name>
<feature type="signal peptide" evidence="1">
    <location>
        <begin position="1"/>
        <end position="21"/>
    </location>
</feature>
<evidence type="ECO:0000256" key="1">
    <source>
        <dbReference type="SAM" id="SignalP"/>
    </source>
</evidence>
<sequence>MKKFLLLTLIVAFVSVLPLNAAIANESKDGWDVEYEAKEVKDKELLYDRAKKGITDYAGEQANGIQATLKNNDTGQEKNITMVSTTQKLKKQKKGNQIIESYATTSFAIVAAGYGGSGSDASSKTDPSIGVRANSTVYWDNYTDSNNAPYKDITSATGSWDILDPTFYLRDQQVRLVAQGAIPGGFSQNVDKWWTSGMTFYVAAPTEWQPILIATHTTRALGSDMLCTIHDATTSWSFRFDHRI</sequence>
<keyword evidence="3" id="KW-1185">Reference proteome</keyword>
<protein>
    <submittedName>
        <fullName evidence="2">Uncharacterized protein</fullName>
    </submittedName>
</protein>
<dbReference type="Proteomes" id="UP001527099">
    <property type="component" value="Unassembled WGS sequence"/>
</dbReference>
<organism evidence="2 3">
    <name type="scientific">Paenibacillus alginolyticus</name>
    <dbReference type="NCBI Taxonomy" id="59839"/>
    <lineage>
        <taxon>Bacteria</taxon>
        <taxon>Bacillati</taxon>
        <taxon>Bacillota</taxon>
        <taxon>Bacilli</taxon>
        <taxon>Bacillales</taxon>
        <taxon>Paenibacillaceae</taxon>
        <taxon>Paenibacillus</taxon>
    </lineage>
</organism>
<evidence type="ECO:0000313" key="2">
    <source>
        <dbReference type="EMBL" id="MCY9695566.1"/>
    </source>
</evidence>
<keyword evidence="1" id="KW-0732">Signal</keyword>
<accession>A0ABT4GH94</accession>
<gene>
    <name evidence="2" type="ORF">M5X19_22060</name>
</gene>
<feature type="chain" id="PRO_5047060122" evidence="1">
    <location>
        <begin position="22"/>
        <end position="244"/>
    </location>
</feature>
<proteinExistence type="predicted"/>
<reference evidence="2 3" key="1">
    <citation type="submission" date="2022-05" db="EMBL/GenBank/DDBJ databases">
        <title>Genome Sequencing of Bee-Associated Microbes.</title>
        <authorList>
            <person name="Dunlap C."/>
        </authorList>
    </citation>
    <scope>NUCLEOTIDE SEQUENCE [LARGE SCALE GENOMIC DNA]</scope>
    <source>
        <strain evidence="2 3">NRRL B-14421</strain>
    </source>
</reference>